<keyword evidence="5" id="KW-0411">Iron-sulfur</keyword>
<dbReference type="PANTHER" id="PTHR43498">
    <property type="entry name" value="FERREDOXIN:COB-COM HETERODISULFIDE REDUCTASE SUBUNIT A"/>
    <property type="match status" value="1"/>
</dbReference>
<keyword evidence="3" id="KW-0560">Oxidoreductase</keyword>
<dbReference type="EMBL" id="CP138858">
    <property type="protein sequence ID" value="WPJ97100.1"/>
    <property type="molecule type" value="Genomic_DNA"/>
</dbReference>
<dbReference type="PANTHER" id="PTHR43498:SF1">
    <property type="entry name" value="COB--COM HETERODISULFIDE REDUCTASE IRON-SULFUR SUBUNIT A"/>
    <property type="match status" value="1"/>
</dbReference>
<evidence type="ECO:0000256" key="5">
    <source>
        <dbReference type="ARBA" id="ARBA00023014"/>
    </source>
</evidence>
<dbReference type="SUPFAM" id="SSF51905">
    <property type="entry name" value="FAD/NAD(P)-binding domain"/>
    <property type="match status" value="1"/>
</dbReference>
<keyword evidence="7" id="KW-1185">Reference proteome</keyword>
<evidence type="ECO:0000313" key="7">
    <source>
        <dbReference type="Proteomes" id="UP001324993"/>
    </source>
</evidence>
<proteinExistence type="predicted"/>
<dbReference type="InterPro" id="IPR036188">
    <property type="entry name" value="FAD/NAD-bd_sf"/>
</dbReference>
<evidence type="ECO:0000256" key="1">
    <source>
        <dbReference type="ARBA" id="ARBA00022485"/>
    </source>
</evidence>
<dbReference type="InterPro" id="IPR039650">
    <property type="entry name" value="HdrA-like"/>
</dbReference>
<dbReference type="Pfam" id="PF12831">
    <property type="entry name" value="FAD_oxidored"/>
    <property type="match status" value="1"/>
</dbReference>
<evidence type="ECO:0000256" key="3">
    <source>
        <dbReference type="ARBA" id="ARBA00023002"/>
    </source>
</evidence>
<sequence>MESYDIIIMGGGPSGAQAGIAAARAGKRVLVVEKHGFLGGSLTAMGVGPMMSFHNPAGEQVVVGQAEELIQRLMQKNASPGHIPDSVTYCSTVTPFDSEALKVELESMLLEAGGELLYHTHFAGTEKDADGNICALTLCNKAGLQRYEAKVFVDATGDGDLSAALGAKFALGRPEDNALQPMTMNLKVGNVDMEAVRQSVFEDPDNFEFDLGAEEGLRRLKVTPRVSLKAYTKTWKAAKERGEVDVPREFVLFFETSTPGVVIVNTSRIQGLDGTNPHDLSKAEVIGRKQNLQIFHFLKTHCKGFEHAIQMDGAAQIGIRETRRIEGLYTLTAEDVLNETNFPDPIALGGYPIDIHSPDKVETNSNHLADDTQYQIPMRCLLPQQTNNLIVAGRCISATHEAMAAFRVSPIAMAIGQAAGTMAAVAVEQACPTHAIPYADVREQLLKGGAKLPSA</sequence>
<organism evidence="6 7">
    <name type="scientific">Coraliomargarita algicola</name>
    <dbReference type="NCBI Taxonomy" id="3092156"/>
    <lineage>
        <taxon>Bacteria</taxon>
        <taxon>Pseudomonadati</taxon>
        <taxon>Verrucomicrobiota</taxon>
        <taxon>Opitutia</taxon>
        <taxon>Puniceicoccales</taxon>
        <taxon>Coraliomargaritaceae</taxon>
        <taxon>Coraliomargarita</taxon>
    </lineage>
</organism>
<reference evidence="6 7" key="1">
    <citation type="submission" date="2023-11" db="EMBL/GenBank/DDBJ databases">
        <title>Coraliomargarita sp. nov., isolated from marine algae.</title>
        <authorList>
            <person name="Lee J.K."/>
            <person name="Baek J.H."/>
            <person name="Kim J.M."/>
            <person name="Choi D.G."/>
            <person name="Jeon C.O."/>
        </authorList>
    </citation>
    <scope>NUCLEOTIDE SEQUENCE [LARGE SCALE GENOMIC DNA]</scope>
    <source>
        <strain evidence="6 7">J2-16</strain>
    </source>
</reference>
<evidence type="ECO:0000313" key="6">
    <source>
        <dbReference type="EMBL" id="WPJ97100.1"/>
    </source>
</evidence>
<evidence type="ECO:0000256" key="2">
    <source>
        <dbReference type="ARBA" id="ARBA00022723"/>
    </source>
</evidence>
<dbReference type="PRINTS" id="PR00411">
    <property type="entry name" value="PNDRDTASEI"/>
</dbReference>
<keyword evidence="2" id="KW-0479">Metal-binding</keyword>
<name>A0ABZ0RQP0_9BACT</name>
<protein>
    <submittedName>
        <fullName evidence="6">FAD-dependent oxidoreductase</fullName>
    </submittedName>
</protein>
<keyword evidence="1" id="KW-0004">4Fe-4S</keyword>
<dbReference type="Proteomes" id="UP001324993">
    <property type="component" value="Chromosome"/>
</dbReference>
<keyword evidence="4" id="KW-0408">Iron</keyword>
<accession>A0ABZ0RQP0</accession>
<dbReference type="RefSeq" id="WP_319833951.1">
    <property type="nucleotide sequence ID" value="NZ_CP138858.1"/>
</dbReference>
<dbReference type="Gene3D" id="3.50.50.60">
    <property type="entry name" value="FAD/NAD(P)-binding domain"/>
    <property type="match status" value="1"/>
</dbReference>
<gene>
    <name evidence="6" type="ORF">SH580_05190</name>
</gene>
<evidence type="ECO:0000256" key="4">
    <source>
        <dbReference type="ARBA" id="ARBA00023004"/>
    </source>
</evidence>